<dbReference type="PANTHER" id="PTHR46383:SF1">
    <property type="entry name" value="ASPARTATE AMINOTRANSFERASE"/>
    <property type="match status" value="1"/>
</dbReference>
<dbReference type="InterPro" id="IPR015422">
    <property type="entry name" value="PyrdxlP-dep_Trfase_small"/>
</dbReference>
<name>A0AAE3KG47_9GAMM</name>
<dbReference type="FunFam" id="3.40.640.10:FF:000033">
    <property type="entry name" value="Aspartate aminotransferase"/>
    <property type="match status" value="1"/>
</dbReference>
<evidence type="ECO:0000313" key="9">
    <source>
        <dbReference type="Proteomes" id="UP001205843"/>
    </source>
</evidence>
<evidence type="ECO:0000259" key="7">
    <source>
        <dbReference type="Pfam" id="PF00155"/>
    </source>
</evidence>
<reference evidence="8" key="1">
    <citation type="submission" date="2022-03" db="EMBL/GenBank/DDBJ databases">
        <title>Genomic Encyclopedia of Type Strains, Phase III (KMG-III): the genomes of soil and plant-associated and newly described type strains.</title>
        <authorList>
            <person name="Whitman W."/>
        </authorList>
    </citation>
    <scope>NUCLEOTIDE SEQUENCE</scope>
    <source>
        <strain evidence="8">ANL 6-2</strain>
    </source>
</reference>
<evidence type="ECO:0000256" key="5">
    <source>
        <dbReference type="ARBA" id="ARBA00022898"/>
    </source>
</evidence>
<dbReference type="InterPro" id="IPR050596">
    <property type="entry name" value="AspAT/PAT-like"/>
</dbReference>
<dbReference type="AlphaFoldDB" id="A0AAE3KG47"/>
<keyword evidence="4 6" id="KW-0808">Transferase</keyword>
<proteinExistence type="inferred from homology"/>
<dbReference type="SUPFAM" id="SSF53383">
    <property type="entry name" value="PLP-dependent transferases"/>
    <property type="match status" value="1"/>
</dbReference>
<protein>
    <recommendedName>
        <fullName evidence="6">Aminotransferase</fullName>
        <ecNumber evidence="6">2.6.1.-</ecNumber>
    </recommendedName>
</protein>
<dbReference type="EC" id="2.6.1.-" evidence="6"/>
<dbReference type="Pfam" id="PF00155">
    <property type="entry name" value="Aminotran_1_2"/>
    <property type="match status" value="1"/>
</dbReference>
<dbReference type="InterPro" id="IPR015424">
    <property type="entry name" value="PyrdxlP-dep_Trfase"/>
</dbReference>
<sequence length="393" mass="42321">MDSPLSKRVQRVKPSPTIAVTARAAEMRAAGKDIIGLSAGEPDFDTPAHIKQAGIDAIRAGHTKYTAVDGTPDLKQAIIAKLRRDNDLDYTAREILVSAGAKHSIYNLMAAVLDDGDEVVIPAPYWVSYPDMTKLFDAVPVIVETHQHNRFKMTPDQLDAALTDRSKLLMINSPCNPTGTVYTKADLLALGEVLQAYPRVLVMTDDIYEHIIWADEPFSNLVNACPSLRDRTMVVNGVSKGYAMTGWRIGYAAGPEAIISAMKKVQSQSTSNPCTIAQTAATAALQGDQSCIGPMREAYRERHDYVVAALNAMPGVDALAGLGTFYSFPNVEGAIRKLGLADDVALAEYLINEAQVALVPGSAFGMGGHLRVSFATSMCTLEKAMQRLHAALA</sequence>
<dbReference type="PROSITE" id="PS00105">
    <property type="entry name" value="AA_TRANSFER_CLASS_1"/>
    <property type="match status" value="1"/>
</dbReference>
<dbReference type="RefSeq" id="WP_253477250.1">
    <property type="nucleotide sequence ID" value="NZ_JALJXV010000004.1"/>
</dbReference>
<evidence type="ECO:0000256" key="1">
    <source>
        <dbReference type="ARBA" id="ARBA00001933"/>
    </source>
</evidence>
<dbReference type="CDD" id="cd00609">
    <property type="entry name" value="AAT_like"/>
    <property type="match status" value="1"/>
</dbReference>
<organism evidence="8 9">
    <name type="scientific">Natronocella acetinitrilica</name>
    <dbReference type="NCBI Taxonomy" id="414046"/>
    <lineage>
        <taxon>Bacteria</taxon>
        <taxon>Pseudomonadati</taxon>
        <taxon>Pseudomonadota</taxon>
        <taxon>Gammaproteobacteria</taxon>
        <taxon>Chromatiales</taxon>
        <taxon>Ectothiorhodospiraceae</taxon>
        <taxon>Natronocella</taxon>
    </lineage>
</organism>
<evidence type="ECO:0000313" key="8">
    <source>
        <dbReference type="EMBL" id="MCP1674812.1"/>
    </source>
</evidence>
<comment type="cofactor">
    <cofactor evidence="1 6">
        <name>pyridoxal 5'-phosphate</name>
        <dbReference type="ChEBI" id="CHEBI:597326"/>
    </cofactor>
</comment>
<keyword evidence="5" id="KW-0663">Pyridoxal phosphate</keyword>
<evidence type="ECO:0000256" key="3">
    <source>
        <dbReference type="ARBA" id="ARBA00022576"/>
    </source>
</evidence>
<dbReference type="GO" id="GO:0030170">
    <property type="term" value="F:pyridoxal phosphate binding"/>
    <property type="evidence" value="ECO:0007669"/>
    <property type="project" value="InterPro"/>
</dbReference>
<dbReference type="Gene3D" id="3.40.640.10">
    <property type="entry name" value="Type I PLP-dependent aspartate aminotransferase-like (Major domain)"/>
    <property type="match status" value="1"/>
</dbReference>
<dbReference type="InterPro" id="IPR004838">
    <property type="entry name" value="NHTrfase_class1_PyrdxlP-BS"/>
</dbReference>
<dbReference type="EMBL" id="JALJXV010000004">
    <property type="protein sequence ID" value="MCP1674812.1"/>
    <property type="molecule type" value="Genomic_DNA"/>
</dbReference>
<dbReference type="GO" id="GO:0008483">
    <property type="term" value="F:transaminase activity"/>
    <property type="evidence" value="ECO:0007669"/>
    <property type="project" value="UniProtKB-KW"/>
</dbReference>
<evidence type="ECO:0000256" key="4">
    <source>
        <dbReference type="ARBA" id="ARBA00022679"/>
    </source>
</evidence>
<dbReference type="Gene3D" id="3.90.1150.10">
    <property type="entry name" value="Aspartate Aminotransferase, domain 1"/>
    <property type="match status" value="1"/>
</dbReference>
<comment type="caution">
    <text evidence="8">The sequence shown here is derived from an EMBL/GenBank/DDBJ whole genome shotgun (WGS) entry which is preliminary data.</text>
</comment>
<comment type="similarity">
    <text evidence="2 6">Belongs to the class-I pyridoxal-phosphate-dependent aminotransferase family.</text>
</comment>
<dbReference type="GO" id="GO:0006520">
    <property type="term" value="P:amino acid metabolic process"/>
    <property type="evidence" value="ECO:0007669"/>
    <property type="project" value="InterPro"/>
</dbReference>
<dbReference type="Proteomes" id="UP001205843">
    <property type="component" value="Unassembled WGS sequence"/>
</dbReference>
<dbReference type="InterPro" id="IPR004839">
    <property type="entry name" value="Aminotransferase_I/II_large"/>
</dbReference>
<evidence type="ECO:0000256" key="6">
    <source>
        <dbReference type="RuleBase" id="RU000481"/>
    </source>
</evidence>
<evidence type="ECO:0000256" key="2">
    <source>
        <dbReference type="ARBA" id="ARBA00007441"/>
    </source>
</evidence>
<dbReference type="PANTHER" id="PTHR46383">
    <property type="entry name" value="ASPARTATE AMINOTRANSFERASE"/>
    <property type="match status" value="1"/>
</dbReference>
<feature type="domain" description="Aminotransferase class I/classII large" evidence="7">
    <location>
        <begin position="32"/>
        <end position="388"/>
    </location>
</feature>
<keyword evidence="3 6" id="KW-0032">Aminotransferase</keyword>
<keyword evidence="9" id="KW-1185">Reference proteome</keyword>
<dbReference type="InterPro" id="IPR015421">
    <property type="entry name" value="PyrdxlP-dep_Trfase_major"/>
</dbReference>
<accession>A0AAE3KG47</accession>
<gene>
    <name evidence="8" type="ORF">J2T57_001950</name>
</gene>